<evidence type="ECO:0000256" key="1">
    <source>
        <dbReference type="SAM" id="Phobius"/>
    </source>
</evidence>
<feature type="transmembrane region" description="Helical" evidence="1">
    <location>
        <begin position="97"/>
        <end position="118"/>
    </location>
</feature>
<protein>
    <submittedName>
        <fullName evidence="2">Uncharacterized protein</fullName>
    </submittedName>
</protein>
<keyword evidence="1" id="KW-1133">Transmembrane helix</keyword>
<evidence type="ECO:0000313" key="2">
    <source>
        <dbReference type="EMBL" id="MWB97952.1"/>
    </source>
</evidence>
<evidence type="ECO:0000313" key="3">
    <source>
        <dbReference type="Proteomes" id="UP000438182"/>
    </source>
</evidence>
<dbReference type="EMBL" id="WSTA01000016">
    <property type="protein sequence ID" value="MWB97952.1"/>
    <property type="molecule type" value="Genomic_DNA"/>
</dbReference>
<feature type="transmembrane region" description="Helical" evidence="1">
    <location>
        <begin position="138"/>
        <end position="162"/>
    </location>
</feature>
<keyword evidence="1" id="KW-0812">Transmembrane</keyword>
<keyword evidence="3" id="KW-1185">Reference proteome</keyword>
<dbReference type="RefSeq" id="WP_160423297.1">
    <property type="nucleotide sequence ID" value="NZ_WSTA01000016.1"/>
</dbReference>
<name>A0A6I4NXT5_9MICO</name>
<feature type="transmembrane region" description="Helical" evidence="1">
    <location>
        <begin position="65"/>
        <end position="85"/>
    </location>
</feature>
<dbReference type="Proteomes" id="UP000438182">
    <property type="component" value="Unassembled WGS sequence"/>
</dbReference>
<keyword evidence="1" id="KW-0472">Membrane</keyword>
<feature type="transmembrane region" description="Helical" evidence="1">
    <location>
        <begin position="6"/>
        <end position="28"/>
    </location>
</feature>
<accession>A0A6I4NXT5</accession>
<gene>
    <name evidence="2" type="ORF">GB864_05240</name>
</gene>
<comment type="caution">
    <text evidence="2">The sequence shown here is derived from an EMBL/GenBank/DDBJ whole genome shotgun (WGS) entry which is preliminary data.</text>
</comment>
<proteinExistence type="predicted"/>
<feature type="transmembrane region" description="Helical" evidence="1">
    <location>
        <begin position="168"/>
        <end position="193"/>
    </location>
</feature>
<organism evidence="2 3">
    <name type="scientific">Agromyces seonyuensis</name>
    <dbReference type="NCBI Taxonomy" id="2662446"/>
    <lineage>
        <taxon>Bacteria</taxon>
        <taxon>Bacillati</taxon>
        <taxon>Actinomycetota</taxon>
        <taxon>Actinomycetes</taxon>
        <taxon>Micrococcales</taxon>
        <taxon>Microbacteriaceae</taxon>
        <taxon>Agromyces</taxon>
    </lineage>
</organism>
<feature type="transmembrane region" description="Helical" evidence="1">
    <location>
        <begin position="214"/>
        <end position="238"/>
    </location>
</feature>
<sequence>MDAPQLASLVVALVLGPMGGIGVIRGAIGFRPLGQQRAIERLAVRLGLDTSRDIRVRLFERAARLRRAAIIGTAVGWVAGIPVAVQAGESYLFFLPLFYFTMAGALAGLAVGSAAAGFELDPSSPRVARLEARQAADYLEPLVVVGARVGVAVVAIAALLLWSPEPAATLRAALALAAIGLLVGTELLAAALARRPQHARTEEELRWDDGLRAVALNGLFGVPALVGATGLVVGGLPMIGTAGASVFDSIVYLVLAVVALVGLVVFTARPPGRAALRRLHPEAFEGAGS</sequence>
<reference evidence="2 3" key="1">
    <citation type="submission" date="2019-12" db="EMBL/GenBank/DDBJ databases">
        <authorList>
            <person name="Kim Y.S."/>
        </authorList>
    </citation>
    <scope>NUCLEOTIDE SEQUENCE [LARGE SCALE GENOMIC DNA]</scope>
    <source>
        <strain evidence="2 3">MMS17-SY077</strain>
    </source>
</reference>
<dbReference type="AlphaFoldDB" id="A0A6I4NXT5"/>
<feature type="transmembrane region" description="Helical" evidence="1">
    <location>
        <begin position="250"/>
        <end position="268"/>
    </location>
</feature>